<evidence type="ECO:0000256" key="2">
    <source>
        <dbReference type="SAM" id="MobiDB-lite"/>
    </source>
</evidence>
<evidence type="ECO:0000313" key="5">
    <source>
        <dbReference type="Proteomes" id="UP001281761"/>
    </source>
</evidence>
<organism evidence="4 5">
    <name type="scientific">Blattamonas nauphoetae</name>
    <dbReference type="NCBI Taxonomy" id="2049346"/>
    <lineage>
        <taxon>Eukaryota</taxon>
        <taxon>Metamonada</taxon>
        <taxon>Preaxostyla</taxon>
        <taxon>Oxymonadida</taxon>
        <taxon>Blattamonas</taxon>
    </lineage>
</organism>
<feature type="region of interest" description="Disordered" evidence="2">
    <location>
        <begin position="440"/>
        <end position="467"/>
    </location>
</feature>
<feature type="region of interest" description="Disordered" evidence="2">
    <location>
        <begin position="571"/>
        <end position="594"/>
    </location>
</feature>
<sequence>MIWVASDAVNIDIIYSSFPQIQKPATGGGFMFGTISSTTEVHIISSHFDKCSGDFGVIASFTCIGGSLIFEDCLFTNCTSTAQEGLIFVTLLRSTSLTFHQTRFVDGTSTAADCYIYVEPDGLTYLRDVVVSATVTDKTPSNSFKSNQIVTTLALPTQVVQVLCPAGTSLSSKMNPASDSLFLLAAGTFTEPTLTHSTTNRFVCLLGVGPSTIITTSASTLFSATQGIFQVVNFKVTGGSSLSIVGNVGSAGMLVLSHIVNSLSSFPKSPFNIAGNLFISGFDVKDIATDTSLLSISSTPSVSGRFGSTLVSCRFENITLTSSSTNASLITITPGSSSTPSNFAFNLKGCSFIDCSVSSQTFGSIVYIHSTVGSFFIFSTIFIRCQGTFGSCAIIDIPSADDVSATVSHCIFHNTTAVGAEVEDERIRFIVNETKTLVQMDPFPEPVEEESDEEEPEDKKESTNTNEMDTLLSPLRLNEEVEVPVNPLENSTFAASLCFLSEHTSRSITNVVITHSKFLNGTAEFAEALFMNNTNALIDTTIFLSRTGRRNSIFLANSTVLIRRSNITGHSGPDEVFVPPPPEDEDDDNANEDEDEQEFEAGYAFFSLVYSHQSILKILLSTLDRSCIGSIATFQGSLTINTATFFNNRLNFQKFPNMRSNVFCRDHTTAVVKNVLFEDEILEGDQYHPLWISDASCSLTHVEAPYTFTRPVTPLPFLDDVSVEPASYVGETPKLLLTGRHFFPFNLTCKTEPRSNNKTFVITKAFADHENKSYCLVPQSIITAASGQIRVSVSNDGETFSNTVSADTTPFDLVMILGRFMPIFNYVFIGVVTVLSIVGLIMLIIRSRKLTAIIKERELNDASARMEDEEKLNVAWEQAFEEEMEDVPEEAPEEAPEDAPILTNES</sequence>
<reference evidence="4 5" key="1">
    <citation type="journal article" date="2022" name="bioRxiv">
        <title>Genomics of Preaxostyla Flagellates Illuminates Evolutionary Transitions and the Path Towards Mitochondrial Loss.</title>
        <authorList>
            <person name="Novak L.V.F."/>
            <person name="Treitli S.C."/>
            <person name="Pyrih J."/>
            <person name="Halakuc P."/>
            <person name="Pipaliya S.V."/>
            <person name="Vacek V."/>
            <person name="Brzon O."/>
            <person name="Soukal P."/>
            <person name="Eme L."/>
            <person name="Dacks J.B."/>
            <person name="Karnkowska A."/>
            <person name="Elias M."/>
            <person name="Hampl V."/>
        </authorList>
    </citation>
    <scope>NUCLEOTIDE SEQUENCE [LARGE SCALE GENOMIC DNA]</scope>
    <source>
        <strain evidence="4">NAU3</strain>
        <tissue evidence="4">Gut</tissue>
    </source>
</reference>
<keyword evidence="3" id="KW-0472">Membrane</keyword>
<keyword evidence="3" id="KW-1133">Transmembrane helix</keyword>
<feature type="region of interest" description="Disordered" evidence="2">
    <location>
        <begin position="882"/>
        <end position="906"/>
    </location>
</feature>
<feature type="transmembrane region" description="Helical" evidence="3">
    <location>
        <begin position="823"/>
        <end position="845"/>
    </location>
</feature>
<keyword evidence="1" id="KW-0175">Coiled coil</keyword>
<keyword evidence="5" id="KW-1185">Reference proteome</keyword>
<evidence type="ECO:0000256" key="1">
    <source>
        <dbReference type="SAM" id="Coils"/>
    </source>
</evidence>
<evidence type="ECO:0000313" key="4">
    <source>
        <dbReference type="EMBL" id="KAK2964253.1"/>
    </source>
</evidence>
<feature type="compositionally biased region" description="Acidic residues" evidence="2">
    <location>
        <begin position="446"/>
        <end position="456"/>
    </location>
</feature>
<accession>A0ABQ9YKI2</accession>
<feature type="compositionally biased region" description="Acidic residues" evidence="2">
    <location>
        <begin position="882"/>
        <end position="897"/>
    </location>
</feature>
<gene>
    <name evidence="4" type="ORF">BLNAU_784</name>
</gene>
<protein>
    <submittedName>
        <fullName evidence="4">Uncharacterized protein</fullName>
    </submittedName>
</protein>
<dbReference type="EMBL" id="JARBJD010000003">
    <property type="protein sequence ID" value="KAK2964253.1"/>
    <property type="molecule type" value="Genomic_DNA"/>
</dbReference>
<name>A0ABQ9YKI2_9EUKA</name>
<keyword evidence="3" id="KW-0812">Transmembrane</keyword>
<feature type="coiled-coil region" evidence="1">
    <location>
        <begin position="852"/>
        <end position="879"/>
    </location>
</feature>
<dbReference type="Proteomes" id="UP001281761">
    <property type="component" value="Unassembled WGS sequence"/>
</dbReference>
<comment type="caution">
    <text evidence="4">The sequence shown here is derived from an EMBL/GenBank/DDBJ whole genome shotgun (WGS) entry which is preliminary data.</text>
</comment>
<evidence type="ECO:0000256" key="3">
    <source>
        <dbReference type="SAM" id="Phobius"/>
    </source>
</evidence>
<proteinExistence type="predicted"/>
<feature type="compositionally biased region" description="Acidic residues" evidence="2">
    <location>
        <begin position="582"/>
        <end position="594"/>
    </location>
</feature>